<keyword evidence="2" id="KW-0418">Kinase</keyword>
<evidence type="ECO:0000313" key="5">
    <source>
        <dbReference type="Proteomes" id="UP001157069"/>
    </source>
</evidence>
<protein>
    <recommendedName>
        <fullName evidence="3">Carbohydrate kinase PfkB domain-containing protein</fullName>
    </recommendedName>
</protein>
<feature type="domain" description="Carbohydrate kinase PfkB" evidence="3">
    <location>
        <begin position="3"/>
        <end position="57"/>
    </location>
</feature>
<evidence type="ECO:0000259" key="3">
    <source>
        <dbReference type="Pfam" id="PF00294"/>
    </source>
</evidence>
<dbReference type="InterPro" id="IPR029056">
    <property type="entry name" value="Ribokinase-like"/>
</dbReference>
<accession>A0ABQ6JXR4</accession>
<sequence>MPTHPVQVVNGLGAGDAFGGALLHGLLEDWPLERTLRFANVAGAIVAGRRECSTAMPFTDEVLAELGEA</sequence>
<dbReference type="InterPro" id="IPR011611">
    <property type="entry name" value="PfkB_dom"/>
</dbReference>
<dbReference type="Proteomes" id="UP001157069">
    <property type="component" value="Unassembled WGS sequence"/>
</dbReference>
<dbReference type="SUPFAM" id="SSF53613">
    <property type="entry name" value="Ribokinase-like"/>
    <property type="match status" value="1"/>
</dbReference>
<evidence type="ECO:0000313" key="4">
    <source>
        <dbReference type="EMBL" id="GMA91570.1"/>
    </source>
</evidence>
<dbReference type="PANTHER" id="PTHR10584:SF166">
    <property type="entry name" value="RIBOKINASE"/>
    <property type="match status" value="1"/>
</dbReference>
<name>A0ABQ6JXR4_9MICO</name>
<comment type="caution">
    <text evidence="4">The sequence shown here is derived from an EMBL/GenBank/DDBJ whole genome shotgun (WGS) entry which is preliminary data.</text>
</comment>
<gene>
    <name evidence="4" type="ORF">GCM10025869_20990</name>
</gene>
<keyword evidence="5" id="KW-1185">Reference proteome</keyword>
<dbReference type="Gene3D" id="3.40.1190.20">
    <property type="match status" value="1"/>
</dbReference>
<dbReference type="EMBL" id="BSVA01000001">
    <property type="protein sequence ID" value="GMA91570.1"/>
    <property type="molecule type" value="Genomic_DNA"/>
</dbReference>
<organism evidence="4 5">
    <name type="scientific">Homoserinibacter gongjuensis</name>
    <dbReference type="NCBI Taxonomy" id="1162968"/>
    <lineage>
        <taxon>Bacteria</taxon>
        <taxon>Bacillati</taxon>
        <taxon>Actinomycetota</taxon>
        <taxon>Actinomycetes</taxon>
        <taxon>Micrococcales</taxon>
        <taxon>Microbacteriaceae</taxon>
        <taxon>Homoserinibacter</taxon>
    </lineage>
</organism>
<dbReference type="PANTHER" id="PTHR10584">
    <property type="entry name" value="SUGAR KINASE"/>
    <property type="match status" value="1"/>
</dbReference>
<keyword evidence="1" id="KW-0808">Transferase</keyword>
<dbReference type="Pfam" id="PF00294">
    <property type="entry name" value="PfkB"/>
    <property type="match status" value="1"/>
</dbReference>
<evidence type="ECO:0000256" key="1">
    <source>
        <dbReference type="ARBA" id="ARBA00022679"/>
    </source>
</evidence>
<proteinExistence type="predicted"/>
<evidence type="ECO:0000256" key="2">
    <source>
        <dbReference type="ARBA" id="ARBA00022777"/>
    </source>
</evidence>
<reference evidence="5" key="1">
    <citation type="journal article" date="2019" name="Int. J. Syst. Evol. Microbiol.">
        <title>The Global Catalogue of Microorganisms (GCM) 10K type strain sequencing project: providing services to taxonomists for standard genome sequencing and annotation.</title>
        <authorList>
            <consortium name="The Broad Institute Genomics Platform"/>
            <consortium name="The Broad Institute Genome Sequencing Center for Infectious Disease"/>
            <person name="Wu L."/>
            <person name="Ma J."/>
        </authorList>
    </citation>
    <scope>NUCLEOTIDE SEQUENCE [LARGE SCALE GENOMIC DNA]</scope>
    <source>
        <strain evidence="5">NBRC 108755</strain>
    </source>
</reference>